<organism evidence="3">
    <name type="scientific">Arthrobacter saudimassiliensis</name>
    <dbReference type="NCBI Taxonomy" id="1461584"/>
    <lineage>
        <taxon>Bacteria</taxon>
        <taxon>Bacillati</taxon>
        <taxon>Actinomycetota</taxon>
        <taxon>Actinomycetes</taxon>
        <taxon>Micrococcales</taxon>
        <taxon>Micrococcaceae</taxon>
        <taxon>Arthrobacter</taxon>
    </lineage>
</organism>
<dbReference type="SUPFAM" id="SSF51905">
    <property type="entry name" value="FAD/NAD(P)-binding domain"/>
    <property type="match status" value="1"/>
</dbReference>
<dbReference type="InterPro" id="IPR036188">
    <property type="entry name" value="FAD/NAD-bd_sf"/>
</dbReference>
<protein>
    <submittedName>
        <fullName evidence="3">Gamma-glutamylputrescine oxidoreductase</fullName>
    </submittedName>
</protein>
<feature type="domain" description="FAD dependent oxidoreductase" evidence="2">
    <location>
        <begin position="50"/>
        <end position="411"/>
    </location>
</feature>
<evidence type="ECO:0000256" key="1">
    <source>
        <dbReference type="SAM" id="MobiDB-lite"/>
    </source>
</evidence>
<name>A0A078MVV1_9MICC</name>
<evidence type="ECO:0000313" key="3">
    <source>
        <dbReference type="EMBL" id="CEA09552.1"/>
    </source>
</evidence>
<dbReference type="AlphaFoldDB" id="A0A078MVV1"/>
<sequence length="481" mass="52591">MLTSYDLAERGLSPQRTARSLEGASAEPYWLDDPDRPDPLPALAGDAAADLAVVGGGYAGLWTALMAKERDPGRRVILLEGRRVAWAASGRNGGFCEASLTHGDANGLKHLPGEAELLNRMGLENLDEIAKTVARYGIDCGFERTGTISVATEPHQVQWLEDEARAAGGDPDVVFLDRDAVRSELDSPLYLAGLWDRRHAALLHPARLAWGLQRACLAAGVEIHEHTPVRALAEDGDRVRLAVDGGTVTAARVALATNAFPSLLKRTRLYTVPVYDYALMTEPLTDGQLADLGWRNRQGISDLNNRFHYYRPTTDRDGRTRILFGGYDAVYHYGRSLKPGHDQRRETFERLSAHFAATFPQLGDVRFSHAWGGAIDTCSRFFSFFSTACGGKVAYSAGYTGLGVGATRFGANVMLDLLSGESTERTRLEMVRRKPIPFPPEPLAWAGVRLTTAAMIRADRRQGRRGPLLKVLDAVGMGFDS</sequence>
<dbReference type="Pfam" id="PF01266">
    <property type="entry name" value="DAO"/>
    <property type="match status" value="1"/>
</dbReference>
<dbReference type="EMBL" id="LN483072">
    <property type="protein sequence ID" value="CEA09552.1"/>
    <property type="molecule type" value="Genomic_DNA"/>
</dbReference>
<reference evidence="3" key="1">
    <citation type="submission" date="2014-07" db="EMBL/GenBank/DDBJ databases">
        <authorList>
            <person name="Urmite Genomes Urmite Genomes"/>
        </authorList>
    </citation>
    <scope>NUCLEOTIDE SEQUENCE</scope>
    <source>
        <strain evidence="3">11W110_air</strain>
    </source>
</reference>
<dbReference type="InterPro" id="IPR006076">
    <property type="entry name" value="FAD-dep_OxRdtase"/>
</dbReference>
<dbReference type="GO" id="GO:0005737">
    <property type="term" value="C:cytoplasm"/>
    <property type="evidence" value="ECO:0007669"/>
    <property type="project" value="TreeGrafter"/>
</dbReference>
<dbReference type="PANTHER" id="PTHR13847:SF281">
    <property type="entry name" value="FAD DEPENDENT OXIDOREDUCTASE DOMAIN-CONTAINING PROTEIN"/>
    <property type="match status" value="1"/>
</dbReference>
<dbReference type="PANTHER" id="PTHR13847">
    <property type="entry name" value="SARCOSINE DEHYDROGENASE-RELATED"/>
    <property type="match status" value="1"/>
</dbReference>
<proteinExistence type="predicted"/>
<accession>A0A078MVV1</accession>
<feature type="region of interest" description="Disordered" evidence="1">
    <location>
        <begin position="13"/>
        <end position="37"/>
    </location>
</feature>
<evidence type="ECO:0000259" key="2">
    <source>
        <dbReference type="Pfam" id="PF01266"/>
    </source>
</evidence>
<dbReference type="PATRIC" id="fig|1461584.3.peg.2898"/>
<gene>
    <name evidence="3" type="primary">puuB_3</name>
    <name evidence="3" type="ORF">BN1051_02923</name>
</gene>
<dbReference type="Gene3D" id="3.30.9.10">
    <property type="entry name" value="D-Amino Acid Oxidase, subunit A, domain 2"/>
    <property type="match status" value="1"/>
</dbReference>
<dbReference type="Gene3D" id="3.50.50.60">
    <property type="entry name" value="FAD/NAD(P)-binding domain"/>
    <property type="match status" value="1"/>
</dbReference>